<dbReference type="InterPro" id="IPR006131">
    <property type="entry name" value="Asp_carbamoyltransf_Asp/Orn-bd"/>
</dbReference>
<evidence type="ECO:0000256" key="1">
    <source>
        <dbReference type="ARBA" id="ARBA00022679"/>
    </source>
</evidence>
<dbReference type="PANTHER" id="PTHR45753:SF3">
    <property type="entry name" value="ORNITHINE TRANSCARBAMYLASE, MITOCHONDRIAL"/>
    <property type="match status" value="1"/>
</dbReference>
<dbReference type="InterPro" id="IPR043696">
    <property type="entry name" value="ArgF'-like"/>
</dbReference>
<gene>
    <name evidence="2" type="primary">argF'</name>
    <name evidence="5" type="ORF">SAMN04488096_101284</name>
</gene>
<feature type="binding site" description="in other chain" evidence="2">
    <location>
        <position position="110"/>
    </location>
    <ligand>
        <name>carbamoyl phosphate</name>
        <dbReference type="ChEBI" id="CHEBI:58228"/>
        <note>ligand shared between two neighboring subunits</note>
    </ligand>
</feature>
<comment type="subunit">
    <text evidence="2">Homotrimer.</text>
</comment>
<keyword evidence="2" id="KW-0055">Arginine biosynthesis</keyword>
<dbReference type="NCBIfam" id="NF003384">
    <property type="entry name" value="PRK04523.1"/>
    <property type="match status" value="1"/>
</dbReference>
<dbReference type="STRING" id="579105.SAMN04488096_101284"/>
<feature type="binding site" evidence="2">
    <location>
        <position position="75"/>
    </location>
    <ligand>
        <name>carbamoyl phosphate</name>
        <dbReference type="ChEBI" id="CHEBI:58228"/>
        <note>ligand shared between two neighboring subunits</note>
    </ligand>
</feature>
<dbReference type="RefSeq" id="WP_073147468.1">
    <property type="nucleotide sequence ID" value="NZ_FQYY01000001.1"/>
</dbReference>
<sequence>MKNFISLNNVDSLDALVQLAAEVKKNPFGFKKHTENKTLGLLFFNPSLRTRLSSQKAAFNLGMQVMVMNVDKDGWVLEMEDGAVMNQGKQEHIKEAAAVISQYCDVIGVRTFASLTNKEDDYAEAFLSKFIKHALVPVISLESATLHPLQSLADVLTIEEHKKIAKPKVVLSWAPHPKPLPQAVPNSFAQWINATDYDFVIANPEGFDLSKEFAGSAKVIHNQDEALKDADFVYAKNWSSYQNYGKSAPELTDWTITSKKMKLTQQAKFMHCLPVRRNVVVSDEVLDSDASLVIEQANNRTFSAQTVLLKLLDYEN</sequence>
<evidence type="ECO:0000259" key="4">
    <source>
        <dbReference type="Pfam" id="PF02729"/>
    </source>
</evidence>
<feature type="binding site" description="in other chain" evidence="2">
    <location>
        <begin position="272"/>
        <end position="273"/>
    </location>
    <ligand>
        <name>carbamoyl phosphate</name>
        <dbReference type="ChEBI" id="CHEBI:58228"/>
        <note>ligand shared between two neighboring subunits</note>
    </ligand>
</feature>
<evidence type="ECO:0000313" key="6">
    <source>
        <dbReference type="Proteomes" id="UP000184225"/>
    </source>
</evidence>
<keyword evidence="6" id="KW-1185">Reference proteome</keyword>
<dbReference type="PANTHER" id="PTHR45753">
    <property type="entry name" value="ORNITHINE CARBAMOYLTRANSFERASE, MITOCHONDRIAL"/>
    <property type="match status" value="1"/>
</dbReference>
<dbReference type="AlphaFoldDB" id="A0A1M6AIE8"/>
<dbReference type="HAMAP" id="MF_02235">
    <property type="entry name" value="SOTCase"/>
    <property type="match status" value="1"/>
</dbReference>
<feature type="binding site" description="in other chain" evidence="2">
    <location>
        <begin position="47"/>
        <end position="50"/>
    </location>
    <ligand>
        <name>carbamoyl phosphate</name>
        <dbReference type="ChEBI" id="CHEBI:58228"/>
        <note>ligand shared between two neighboring subunits</note>
    </ligand>
</feature>
<reference evidence="5 6" key="1">
    <citation type="submission" date="2016-11" db="EMBL/GenBank/DDBJ databases">
        <authorList>
            <person name="Jaros S."/>
            <person name="Januszkiewicz K."/>
            <person name="Wedrychowicz H."/>
        </authorList>
    </citation>
    <scope>NUCLEOTIDE SEQUENCE [LARGE SCALE GENOMIC DNA]</scope>
    <source>
        <strain evidence="5 6">DSM 21425</strain>
    </source>
</reference>
<dbReference type="GO" id="GO:0016597">
    <property type="term" value="F:amino acid binding"/>
    <property type="evidence" value="ECO:0007669"/>
    <property type="project" value="InterPro"/>
</dbReference>
<protein>
    <recommendedName>
        <fullName evidence="2">N-succinylornithine carbamoyltransferase</fullName>
        <ecNumber evidence="2">2.1.3.11</ecNumber>
    </recommendedName>
    <alternativeName>
        <fullName evidence="2">N-succinyl-L-ornithine transcarbamylase</fullName>
        <shortName evidence="2">SOTCase</shortName>
    </alternativeName>
</protein>
<dbReference type="GO" id="GO:0004585">
    <property type="term" value="F:ornithine carbamoyltransferase activity"/>
    <property type="evidence" value="ECO:0007669"/>
    <property type="project" value="InterPro"/>
</dbReference>
<dbReference type="Proteomes" id="UP000184225">
    <property type="component" value="Unassembled WGS sequence"/>
</dbReference>
<accession>A0A1M6AIE8</accession>
<dbReference type="UniPathway" id="UPA00068"/>
<feature type="binding site" description="in other chain" evidence="2">
    <location>
        <position position="300"/>
    </location>
    <ligand>
        <name>carbamoyl phosphate</name>
        <dbReference type="ChEBI" id="CHEBI:58228"/>
        <note>ligand shared between two neighboring subunits</note>
    </ligand>
</feature>
<keyword evidence="2" id="KW-0028">Amino-acid biosynthesis</keyword>
<feature type="binding site" evidence="2">
    <location>
        <position position="176"/>
    </location>
    <ligand>
        <name>N(2)-succinyl-L-ornithine</name>
        <dbReference type="ChEBI" id="CHEBI:58514"/>
    </ligand>
</feature>
<feature type="domain" description="Aspartate/ornithine carbamoyltransferase carbamoyl-P binding" evidence="4">
    <location>
        <begin position="2"/>
        <end position="160"/>
    </location>
</feature>
<dbReference type="EC" id="2.1.3.11" evidence="2"/>
<dbReference type="PRINTS" id="PR00100">
    <property type="entry name" value="AOTCASE"/>
</dbReference>
<dbReference type="EMBL" id="FQYY01000001">
    <property type="protein sequence ID" value="SHI36279.1"/>
    <property type="molecule type" value="Genomic_DNA"/>
</dbReference>
<dbReference type="GO" id="GO:0042450">
    <property type="term" value="P:L-arginine biosynthetic process via ornithine"/>
    <property type="evidence" value="ECO:0007669"/>
    <property type="project" value="TreeGrafter"/>
</dbReference>
<dbReference type="InterPro" id="IPR006132">
    <property type="entry name" value="Asp/Orn_carbamoyltranf_P-bd"/>
</dbReference>
<dbReference type="GO" id="GO:0019240">
    <property type="term" value="P:citrulline biosynthetic process"/>
    <property type="evidence" value="ECO:0007669"/>
    <property type="project" value="TreeGrafter"/>
</dbReference>
<name>A0A1M6AIE8_9FLAO</name>
<feature type="binding site" description="in other chain" evidence="2">
    <location>
        <begin position="147"/>
        <end position="150"/>
    </location>
    <ligand>
        <name>carbamoyl phosphate</name>
        <dbReference type="ChEBI" id="CHEBI:58228"/>
        <note>ligand shared between two neighboring subunits</note>
    </ligand>
</feature>
<comment type="pathway">
    <text evidence="2">Amino-acid biosynthesis; L-arginine biosynthesis.</text>
</comment>
<feature type="binding site" evidence="2">
    <location>
        <position position="276"/>
    </location>
    <ligand>
        <name>N(2)-succinyl-L-ornithine</name>
        <dbReference type="ChEBI" id="CHEBI:58514"/>
    </ligand>
</feature>
<keyword evidence="1 2" id="KW-0808">Transferase</keyword>
<feature type="domain" description="Aspartate/ornithine carbamoyltransferase Asp/Orn-binding" evidence="3">
    <location>
        <begin position="184"/>
        <end position="309"/>
    </location>
</feature>
<evidence type="ECO:0000313" key="5">
    <source>
        <dbReference type="EMBL" id="SHI36279.1"/>
    </source>
</evidence>
<dbReference type="InterPro" id="IPR036901">
    <property type="entry name" value="Asp/Orn_carbamoylTrfase_sf"/>
</dbReference>
<feature type="binding site" evidence="2">
    <location>
        <position position="142"/>
    </location>
    <ligand>
        <name>N(2)-succinyl-L-ornithine</name>
        <dbReference type="ChEBI" id="CHEBI:58514"/>
    </ligand>
</feature>
<dbReference type="SUPFAM" id="SSF53671">
    <property type="entry name" value="Aspartate/ornithine carbamoyltransferase"/>
    <property type="match status" value="1"/>
</dbReference>
<dbReference type="Gene3D" id="3.40.50.1370">
    <property type="entry name" value="Aspartate/ornithine carbamoyltransferase"/>
    <property type="match status" value="2"/>
</dbReference>
<feature type="binding site" evidence="2">
    <location>
        <position position="236"/>
    </location>
    <ligand>
        <name>N(2)-succinyl-L-ornithine</name>
        <dbReference type="ChEBI" id="CHEBI:58514"/>
    </ligand>
</feature>
<evidence type="ECO:0000256" key="2">
    <source>
        <dbReference type="HAMAP-Rule" id="MF_02235"/>
    </source>
</evidence>
<dbReference type="OrthoDB" id="9802587at2"/>
<evidence type="ECO:0000259" key="3">
    <source>
        <dbReference type="Pfam" id="PF00185"/>
    </source>
</evidence>
<proteinExistence type="inferred from homology"/>
<comment type="similarity">
    <text evidence="2">Belongs to the aspartate/ornithine carbamoyltransferase superfamily. SOTCase family.</text>
</comment>
<comment type="function">
    <text evidence="2">Catalyzes the transfer of the carbamoyl group from carbamoyl phosphate to the delta-amino group of N(2)-succinyl-L-ornithine to produce N(2)-succinyl-L-citrulline. Is essential for arginine biosynthesis.</text>
</comment>
<dbReference type="Pfam" id="PF00185">
    <property type="entry name" value="OTCace"/>
    <property type="match status" value="1"/>
</dbReference>
<dbReference type="Pfam" id="PF02729">
    <property type="entry name" value="OTCace_N"/>
    <property type="match status" value="1"/>
</dbReference>
<comment type="catalytic activity">
    <reaction evidence="2">
        <text>N(2)-succinyl-L-ornithine + carbamoyl phosphate = N(2)-succinyl-L-citrulline + phosphate + H(+)</text>
        <dbReference type="Rhea" id="RHEA:25884"/>
        <dbReference type="ChEBI" id="CHEBI:15378"/>
        <dbReference type="ChEBI" id="CHEBI:43474"/>
        <dbReference type="ChEBI" id="CHEBI:58228"/>
        <dbReference type="ChEBI" id="CHEBI:58514"/>
        <dbReference type="ChEBI" id="CHEBI:58862"/>
        <dbReference type="EC" id="2.1.3.11"/>
    </reaction>
</comment>
<organism evidence="5 6">
    <name type="scientific">Mesonia phycicola</name>
    <dbReference type="NCBI Taxonomy" id="579105"/>
    <lineage>
        <taxon>Bacteria</taxon>
        <taxon>Pseudomonadati</taxon>
        <taxon>Bacteroidota</taxon>
        <taxon>Flavobacteriia</taxon>
        <taxon>Flavobacteriales</taxon>
        <taxon>Flavobacteriaceae</taxon>
        <taxon>Mesonia</taxon>
    </lineage>
</organism>
<dbReference type="PRINTS" id="PR00101">
    <property type="entry name" value="ATCASE"/>
</dbReference>
<dbReference type="InterPro" id="IPR006130">
    <property type="entry name" value="Asp/Orn_carbamoylTrfase"/>
</dbReference>